<gene>
    <name evidence="1" type="ORF">PACLA_8A012528</name>
</gene>
<dbReference type="EMBL" id="CACRXK020000350">
    <property type="protein sequence ID" value="CAB3981083.1"/>
    <property type="molecule type" value="Genomic_DNA"/>
</dbReference>
<dbReference type="PROSITE" id="PS50878">
    <property type="entry name" value="RT_POL"/>
    <property type="match status" value="1"/>
</dbReference>
<dbReference type="InterPro" id="IPR000477">
    <property type="entry name" value="RT_dom"/>
</dbReference>
<evidence type="ECO:0000313" key="2">
    <source>
        <dbReference type="Proteomes" id="UP001152795"/>
    </source>
</evidence>
<dbReference type="InterPro" id="IPR043502">
    <property type="entry name" value="DNA/RNA_pol_sf"/>
</dbReference>
<comment type="caution">
    <text evidence="1">The sequence shown here is derived from an EMBL/GenBank/DDBJ whole genome shotgun (WGS) entry which is preliminary data.</text>
</comment>
<evidence type="ECO:0000313" key="1">
    <source>
        <dbReference type="EMBL" id="CAB3981083.1"/>
    </source>
</evidence>
<proteinExistence type="predicted"/>
<name>A0A7D9HHY1_PARCT</name>
<dbReference type="OrthoDB" id="7763606at2759"/>
<dbReference type="AlphaFoldDB" id="A0A7D9HHY1"/>
<organism evidence="1 2">
    <name type="scientific">Paramuricea clavata</name>
    <name type="common">Red gorgonian</name>
    <name type="synonym">Violescent sea-whip</name>
    <dbReference type="NCBI Taxonomy" id="317549"/>
    <lineage>
        <taxon>Eukaryota</taxon>
        <taxon>Metazoa</taxon>
        <taxon>Cnidaria</taxon>
        <taxon>Anthozoa</taxon>
        <taxon>Octocorallia</taxon>
        <taxon>Malacalcyonacea</taxon>
        <taxon>Plexauridae</taxon>
        <taxon>Paramuricea</taxon>
    </lineage>
</organism>
<sequence length="264" mass="30121">MKFKSSEITFNKMLNKVLRYLFFLILTFWLSIRSKPSEIQPNDRTFPQNICSISPELVSISNRLCCLWSSTRDNTLQLSTDPFISEVIVSELEIETLLKTLDSNKATGPDEIPARLLKVTASIIAPSLCKLFNKSLRLGTVPEEWKLANVVPVFKKGEKDHCENYRPISLLSIVSKQLERCVLMNIKCHLSQIICKCQHGFLRGKSCVTNLLEAIDYIGRILDNGGQVDTIYLDMSKAFDRINHTKLITKLRNYGFGGNLLKWF</sequence>
<keyword evidence="2" id="KW-1185">Reference proteome</keyword>
<dbReference type="CDD" id="cd01650">
    <property type="entry name" value="RT_nLTR_like"/>
    <property type="match status" value="1"/>
</dbReference>
<dbReference type="Proteomes" id="UP001152795">
    <property type="component" value="Unassembled WGS sequence"/>
</dbReference>
<accession>A0A7D9HHY1</accession>
<reference evidence="1" key="1">
    <citation type="submission" date="2020-04" db="EMBL/GenBank/DDBJ databases">
        <authorList>
            <person name="Alioto T."/>
            <person name="Alioto T."/>
            <person name="Gomez Garrido J."/>
        </authorList>
    </citation>
    <scope>NUCLEOTIDE SEQUENCE</scope>
    <source>
        <strain evidence="1">A484AB</strain>
    </source>
</reference>
<dbReference type="SUPFAM" id="SSF56672">
    <property type="entry name" value="DNA/RNA polymerases"/>
    <property type="match status" value="1"/>
</dbReference>
<dbReference type="PANTHER" id="PTHR19446">
    <property type="entry name" value="REVERSE TRANSCRIPTASES"/>
    <property type="match status" value="1"/>
</dbReference>
<protein>
    <submittedName>
        <fullName evidence="1">Uncharacterized protein</fullName>
    </submittedName>
</protein>
<dbReference type="Pfam" id="PF00078">
    <property type="entry name" value="RVT_1"/>
    <property type="match status" value="1"/>
</dbReference>